<sequence>MFPFSYSSSAIGGVGTMQSLFTNNAQVFYKPNSLAVAGNGTVVNSRCKARRT</sequence>
<proteinExistence type="predicted"/>
<protein>
    <submittedName>
        <fullName evidence="1">Uncharacterized protein</fullName>
    </submittedName>
</protein>
<evidence type="ECO:0000313" key="1">
    <source>
        <dbReference type="EMBL" id="QHT86741.1"/>
    </source>
</evidence>
<dbReference type="AlphaFoldDB" id="A0A6C0I160"/>
<reference evidence="1" key="1">
    <citation type="journal article" date="2020" name="Nature">
        <title>Giant virus diversity and host interactions through global metagenomics.</title>
        <authorList>
            <person name="Schulz F."/>
            <person name="Roux S."/>
            <person name="Paez-Espino D."/>
            <person name="Jungbluth S."/>
            <person name="Walsh D.A."/>
            <person name="Denef V.J."/>
            <person name="McMahon K.D."/>
            <person name="Konstantinidis K.T."/>
            <person name="Eloe-Fadrosh E.A."/>
            <person name="Kyrpides N.C."/>
            <person name="Woyke T."/>
        </authorList>
    </citation>
    <scope>NUCLEOTIDE SEQUENCE</scope>
    <source>
        <strain evidence="1">GVMAG-M-3300023184-18</strain>
    </source>
</reference>
<dbReference type="EMBL" id="MN740076">
    <property type="protein sequence ID" value="QHT86741.1"/>
    <property type="molecule type" value="Genomic_DNA"/>
</dbReference>
<accession>A0A6C0I160</accession>
<name>A0A6C0I160_9ZZZZ</name>
<organism evidence="1">
    <name type="scientific">viral metagenome</name>
    <dbReference type="NCBI Taxonomy" id="1070528"/>
    <lineage>
        <taxon>unclassified sequences</taxon>
        <taxon>metagenomes</taxon>
        <taxon>organismal metagenomes</taxon>
    </lineage>
</organism>